<dbReference type="Proteomes" id="UP000005532">
    <property type="component" value="Unassembled WGS sequence"/>
</dbReference>
<gene>
    <name evidence="1" type="ORF">AM305_08731</name>
</gene>
<sequence>NFVQLLHNTVQKGVKFCTNTTLYYIFPYTCDPYHSLKSKVKLYSKNLIEMERLL</sequence>
<name>C5S1G8_9PAST</name>
<proteinExistence type="predicted"/>
<accession>C5S1G8</accession>
<protein>
    <submittedName>
        <fullName evidence="1">Uncharacterized protein</fullName>
    </submittedName>
</protein>
<dbReference type="EMBL" id="ACQL01000086">
    <property type="protein sequence ID" value="EER47245.1"/>
    <property type="molecule type" value="Genomic_DNA"/>
</dbReference>
<evidence type="ECO:0000313" key="2">
    <source>
        <dbReference type="Proteomes" id="UP000005532"/>
    </source>
</evidence>
<evidence type="ECO:0000313" key="1">
    <source>
        <dbReference type="EMBL" id="EER47245.1"/>
    </source>
</evidence>
<reference evidence="1 2" key="1">
    <citation type="journal article" date="2010" name="Vet. Microbiol.">
        <title>Production of haemolysins by strains of the Actinobacillus minor/porcitonsillarum complex.</title>
        <authorList>
            <person name="Arya G."/>
            <person name="Niven D.F."/>
        </authorList>
    </citation>
    <scope>NUCLEOTIDE SEQUENCE [LARGE SCALE GENOMIC DNA]</scope>
    <source>
        <strain evidence="1 2">NM305</strain>
    </source>
</reference>
<dbReference type="AlphaFoldDB" id="C5S1G8"/>
<comment type="caution">
    <text evidence="1">The sequence shown here is derived from an EMBL/GenBank/DDBJ whole genome shotgun (WGS) entry which is preliminary data.</text>
</comment>
<feature type="non-terminal residue" evidence="1">
    <location>
        <position position="1"/>
    </location>
</feature>
<organism evidence="1 2">
    <name type="scientific">Actinobacillus minor NM305</name>
    <dbReference type="NCBI Taxonomy" id="637911"/>
    <lineage>
        <taxon>Bacteria</taxon>
        <taxon>Pseudomonadati</taxon>
        <taxon>Pseudomonadota</taxon>
        <taxon>Gammaproteobacteria</taxon>
        <taxon>Pasteurellales</taxon>
        <taxon>Pasteurellaceae</taxon>
        <taxon>Actinobacillus</taxon>
    </lineage>
</organism>